<protein>
    <submittedName>
        <fullName evidence="1">Uncharacterized protein</fullName>
    </submittedName>
</protein>
<dbReference type="EMBL" id="CP050315">
    <property type="protein sequence ID" value="QIR16565.1"/>
    <property type="molecule type" value="Genomic_DNA"/>
</dbReference>
<accession>A0A6G9QR82</accession>
<dbReference type="AlphaFoldDB" id="A0A6G9QR82"/>
<proteinExistence type="predicted"/>
<evidence type="ECO:0000313" key="1">
    <source>
        <dbReference type="EMBL" id="QIR16565.1"/>
    </source>
</evidence>
<keyword evidence="2" id="KW-1185">Reference proteome</keyword>
<dbReference type="RefSeq" id="WP_167680393.1">
    <property type="nucleotide sequence ID" value="NZ_CP050315.1"/>
</dbReference>
<gene>
    <name evidence="1" type="ORF">HBH39_19005</name>
</gene>
<sequence length="173" mass="20092">MSVDGTAIALRRFRILTYLDARIEKGWTDKNITPLLKQLPAEFELESHVNWRTVCRWRQAFLDGNSHISALVPAPGKGRHTTRTTNDSALLEPTIKIMLRQSNPNVAAFYRDYLVEVEAFNELACTQEDRIEQVSYRTFSARYAKMKAEHDAKMKRIESFKPRNRLDLKEAYT</sequence>
<organism evidence="1 2">
    <name type="scientific">Shewanella aestuarii</name>
    <dbReference type="NCBI Taxonomy" id="1028752"/>
    <lineage>
        <taxon>Bacteria</taxon>
        <taxon>Pseudomonadati</taxon>
        <taxon>Pseudomonadota</taxon>
        <taxon>Gammaproteobacteria</taxon>
        <taxon>Alteromonadales</taxon>
        <taxon>Shewanellaceae</taxon>
        <taxon>Shewanella</taxon>
    </lineage>
</organism>
<geneLocation type="plasmid" evidence="1 2">
    <name>pPN3F2_2</name>
</geneLocation>
<evidence type="ECO:0000313" key="2">
    <source>
        <dbReference type="Proteomes" id="UP000502608"/>
    </source>
</evidence>
<dbReference type="Proteomes" id="UP000502608">
    <property type="component" value="Plasmid pPN3F2_2"/>
</dbReference>
<reference evidence="1 2" key="1">
    <citation type="submission" date="2020-03" db="EMBL/GenBank/DDBJ databases">
        <title>Complete genome sequence of Shewanella sp.</title>
        <authorList>
            <person name="Kim Y.-S."/>
            <person name="Kim S.-J."/>
            <person name="Jung H.-K."/>
            <person name="Kim K.-H."/>
        </authorList>
    </citation>
    <scope>NUCLEOTIDE SEQUENCE [LARGE SCALE GENOMIC DNA]</scope>
    <source>
        <strain evidence="1 2">PN3F2</strain>
        <plasmid evidence="1 2">pPN3F2_2</plasmid>
    </source>
</reference>
<keyword evidence="1" id="KW-0614">Plasmid</keyword>
<dbReference type="KEGG" id="saes:HBH39_19005"/>
<name>A0A6G9QR82_9GAMM</name>